<dbReference type="Proteomes" id="UP001142592">
    <property type="component" value="Unassembled WGS sequence"/>
</dbReference>
<evidence type="ECO:0000313" key="4">
    <source>
        <dbReference type="Proteomes" id="UP001142592"/>
    </source>
</evidence>
<comment type="caution">
    <text evidence="3">The sequence shown here is derived from an EMBL/GenBank/DDBJ whole genome shotgun (WGS) entry which is preliminary data.</text>
</comment>
<dbReference type="InterPro" id="IPR038434">
    <property type="entry name" value="YARHG_sf"/>
</dbReference>
<reference evidence="3" key="1">
    <citation type="submission" date="2022-11" db="EMBL/GenBank/DDBJ databases">
        <authorList>
            <person name="Graham C."/>
            <person name="Newman J.D."/>
        </authorList>
    </citation>
    <scope>NUCLEOTIDE SEQUENCE</scope>
    <source>
        <strain evidence="3">DSM 19486</strain>
    </source>
</reference>
<dbReference type="SMART" id="SM01324">
    <property type="entry name" value="YARHG"/>
    <property type="match status" value="1"/>
</dbReference>
<keyword evidence="4" id="KW-1185">Reference proteome</keyword>
<dbReference type="EMBL" id="JAPJUH010000002">
    <property type="protein sequence ID" value="MCX3264443.1"/>
    <property type="molecule type" value="Genomic_DNA"/>
</dbReference>
<dbReference type="AlphaFoldDB" id="A0A9X3DB61"/>
<dbReference type="RefSeq" id="WP_266268627.1">
    <property type="nucleotide sequence ID" value="NZ_JAPJUH010000002.1"/>
</dbReference>
<sequence length="418" mass="49473">MKQYFSLLFLVFCCAVNCFAQQKKAVKNCPCTISTEISAWTPELKKGYDQKSIANNFAYSVNGIYLAEDRDTVYQIKIIVDPKSYGTFVYYQHLSFSKARLINKQVTNCETLPNVHDGGWVGNNILEPKNAINKQFVASEFFVGENYFRVDKRHFYRFYKCDKETKFGIHDADRERFYRKVYWEVEGDYPEISTRSFTQVDVKKYNKQQLAEMKNTVYARYNYAFKEDGKWYQHFNKKPDYRWNHFKNITPFLTHVEKENIKYITAFESADYYDNQFKNDFLDFWEKLRASTKDANLEQLIPLVQFPFAINGEHDDMPVLKVNKQQFAKIWPLLMQKENYDMRDNGKLVSWYSKSIFSKADAFAEQTLHTKSNSIANLDFEKLNGVWKLNGAYADLELYPKIQSMLMADKEKFPVKKN</sequence>
<dbReference type="InterPro" id="IPR025582">
    <property type="entry name" value="YARHG_dom"/>
</dbReference>
<accession>A0A9X3DB61</accession>
<keyword evidence="1" id="KW-0732">Signal</keyword>
<feature type="chain" id="PRO_5040980172" evidence="1">
    <location>
        <begin position="21"/>
        <end position="418"/>
    </location>
</feature>
<dbReference type="Gene3D" id="1.20.58.1690">
    <property type="match status" value="1"/>
</dbReference>
<evidence type="ECO:0000256" key="1">
    <source>
        <dbReference type="SAM" id="SignalP"/>
    </source>
</evidence>
<organism evidence="3 4">
    <name type="scientific">Pedobacter agri</name>
    <dbReference type="NCBI Taxonomy" id="454586"/>
    <lineage>
        <taxon>Bacteria</taxon>
        <taxon>Pseudomonadati</taxon>
        <taxon>Bacteroidota</taxon>
        <taxon>Sphingobacteriia</taxon>
        <taxon>Sphingobacteriales</taxon>
        <taxon>Sphingobacteriaceae</taxon>
        <taxon>Pedobacter</taxon>
    </lineage>
</organism>
<name>A0A9X3DB61_9SPHI</name>
<proteinExistence type="predicted"/>
<evidence type="ECO:0000259" key="2">
    <source>
        <dbReference type="SMART" id="SM01324"/>
    </source>
</evidence>
<feature type="signal peptide" evidence="1">
    <location>
        <begin position="1"/>
        <end position="20"/>
    </location>
</feature>
<evidence type="ECO:0000313" key="3">
    <source>
        <dbReference type="EMBL" id="MCX3264443.1"/>
    </source>
</evidence>
<gene>
    <name evidence="3" type="ORF">OQZ29_06785</name>
</gene>
<feature type="domain" description="YARHG" evidence="2">
    <location>
        <begin position="185"/>
        <end position="269"/>
    </location>
</feature>
<protein>
    <submittedName>
        <fullName evidence="3">YARHG domain-containing protein</fullName>
    </submittedName>
</protein>